<dbReference type="InterPro" id="IPR027417">
    <property type="entry name" value="P-loop_NTPase"/>
</dbReference>
<dbReference type="PANTHER" id="PTHR10803:SF0">
    <property type="entry name" value="ATPASE GET3B"/>
    <property type="match status" value="1"/>
</dbReference>
<dbReference type="Pfam" id="PF02374">
    <property type="entry name" value="ArsA_ATPase"/>
    <property type="match status" value="1"/>
</dbReference>
<evidence type="ECO:0000259" key="1">
    <source>
        <dbReference type="Pfam" id="PF02374"/>
    </source>
</evidence>
<evidence type="ECO:0000313" key="2">
    <source>
        <dbReference type="EMBL" id="KAG5185536.1"/>
    </source>
</evidence>
<name>A0A835Z273_9STRA</name>
<feature type="non-terminal residue" evidence="2">
    <location>
        <position position="1"/>
    </location>
</feature>
<feature type="domain" description="ArsA/GET3 Anion-transporting ATPase-like" evidence="1">
    <location>
        <begin position="8"/>
        <end position="130"/>
    </location>
</feature>
<protein>
    <submittedName>
        <fullName evidence="2">Anion-transporting ATPase-like domain-containing protein</fullName>
    </submittedName>
</protein>
<dbReference type="AlphaFoldDB" id="A0A835Z273"/>
<organism evidence="2 3">
    <name type="scientific">Tribonema minus</name>
    <dbReference type="NCBI Taxonomy" id="303371"/>
    <lineage>
        <taxon>Eukaryota</taxon>
        <taxon>Sar</taxon>
        <taxon>Stramenopiles</taxon>
        <taxon>Ochrophyta</taxon>
        <taxon>PX clade</taxon>
        <taxon>Xanthophyceae</taxon>
        <taxon>Tribonematales</taxon>
        <taxon>Tribonemataceae</taxon>
        <taxon>Tribonema</taxon>
    </lineage>
</organism>
<feature type="non-terminal residue" evidence="2">
    <location>
        <position position="130"/>
    </location>
</feature>
<dbReference type="GO" id="GO:0005524">
    <property type="term" value="F:ATP binding"/>
    <property type="evidence" value="ECO:0007669"/>
    <property type="project" value="InterPro"/>
</dbReference>
<dbReference type="InterPro" id="IPR025723">
    <property type="entry name" value="ArsA/GET3_ATPase-like"/>
</dbReference>
<dbReference type="InterPro" id="IPR016300">
    <property type="entry name" value="ATPase_ArsA/GET3"/>
</dbReference>
<evidence type="ECO:0000313" key="3">
    <source>
        <dbReference type="Proteomes" id="UP000664859"/>
    </source>
</evidence>
<accession>A0A835Z273</accession>
<dbReference type="SUPFAM" id="SSF52540">
    <property type="entry name" value="P-loop containing nucleoside triphosphate hydrolases"/>
    <property type="match status" value="1"/>
</dbReference>
<gene>
    <name evidence="2" type="ORF">JKP88DRAFT_194434</name>
</gene>
<dbReference type="Gene3D" id="3.40.50.300">
    <property type="entry name" value="P-loop containing nucleotide triphosphate hydrolases"/>
    <property type="match status" value="1"/>
</dbReference>
<dbReference type="OrthoDB" id="1770at2759"/>
<dbReference type="GO" id="GO:0043529">
    <property type="term" value="C:GET complex"/>
    <property type="evidence" value="ECO:0007669"/>
    <property type="project" value="TreeGrafter"/>
</dbReference>
<comment type="caution">
    <text evidence="2">The sequence shown here is derived from an EMBL/GenBank/DDBJ whole genome shotgun (WGS) entry which is preliminary data.</text>
</comment>
<sequence length="130" mass="14488">QILRNPPPGIDELVALAGVLRLARSKEYEFDRIVIDTAPTGHTLRLLSFPDFLDQFLDKVIKLRERLDGVLGVVAGLFGKRDNLVQQADVAVQTLIKYREEIIALRDLFADADATEFCVVTIPTQLAIAE</sequence>
<dbReference type="Proteomes" id="UP000664859">
    <property type="component" value="Unassembled WGS sequence"/>
</dbReference>
<dbReference type="GO" id="GO:0071816">
    <property type="term" value="P:tail-anchored membrane protein insertion into ER membrane"/>
    <property type="evidence" value="ECO:0007669"/>
    <property type="project" value="TreeGrafter"/>
</dbReference>
<keyword evidence="3" id="KW-1185">Reference proteome</keyword>
<reference evidence="2" key="1">
    <citation type="submission" date="2021-02" db="EMBL/GenBank/DDBJ databases">
        <title>First Annotated Genome of the Yellow-green Alga Tribonema minus.</title>
        <authorList>
            <person name="Mahan K.M."/>
        </authorList>
    </citation>
    <scope>NUCLEOTIDE SEQUENCE</scope>
    <source>
        <strain evidence="2">UTEX B ZZ1240</strain>
    </source>
</reference>
<dbReference type="PANTHER" id="PTHR10803">
    <property type="entry name" value="ARSENICAL PUMP-DRIVING ATPASE ARSENITE-TRANSLOCATING ATPASE"/>
    <property type="match status" value="1"/>
</dbReference>
<proteinExistence type="predicted"/>
<dbReference type="GO" id="GO:0016887">
    <property type="term" value="F:ATP hydrolysis activity"/>
    <property type="evidence" value="ECO:0007669"/>
    <property type="project" value="InterPro"/>
</dbReference>
<dbReference type="EMBL" id="JAFCMP010000127">
    <property type="protein sequence ID" value="KAG5185536.1"/>
    <property type="molecule type" value="Genomic_DNA"/>
</dbReference>